<sequence length="279" mass="30969">MDFYAGVDGTGVGNDAQYAKDFTDSYVNQLYRSSRFDVRYYLRGPTWEGGTAKALSKEMLREMETRIHQKGGRQVGRLILAGYSRGGAIAIRIARELGKHGHKVHCLLLYDAVDMSLAIAAKQIPANVRYCFHAMRDPVSRSRTSWGNCGTEREAKDDKITYFRWRRFMCTHGGMGGTPWTKADPDGFINEALTGPETTSAFAKMQSNMGYQVLRATPFGLGGGAIIDGAGAANSWHRNSSRTAITLRQDRDESRQVGIWMMNKLDWALKQQAAPALVG</sequence>
<name>A0ABT1CA99_9HYPH</name>
<organism evidence="1 2">
    <name type="scientific">Mesorhizobium liriopis</name>
    <dbReference type="NCBI Taxonomy" id="2953882"/>
    <lineage>
        <taxon>Bacteria</taxon>
        <taxon>Pseudomonadati</taxon>
        <taxon>Pseudomonadota</taxon>
        <taxon>Alphaproteobacteria</taxon>
        <taxon>Hyphomicrobiales</taxon>
        <taxon>Phyllobacteriaceae</taxon>
        <taxon>Mesorhizobium</taxon>
    </lineage>
</organism>
<dbReference type="Proteomes" id="UP001205906">
    <property type="component" value="Unassembled WGS sequence"/>
</dbReference>
<dbReference type="EMBL" id="JAMXQS010000009">
    <property type="protein sequence ID" value="MCO6051744.1"/>
    <property type="molecule type" value="Genomic_DNA"/>
</dbReference>
<protein>
    <recommendedName>
        <fullName evidence="3">DUF2235 domain-containing protein</fullName>
    </recommendedName>
</protein>
<evidence type="ECO:0008006" key="3">
    <source>
        <dbReference type="Google" id="ProtNLM"/>
    </source>
</evidence>
<comment type="caution">
    <text evidence="1">The sequence shown here is derived from an EMBL/GenBank/DDBJ whole genome shotgun (WGS) entry which is preliminary data.</text>
</comment>
<gene>
    <name evidence="1" type="ORF">NGM99_18315</name>
</gene>
<reference evidence="1 2" key="1">
    <citation type="submission" date="2022-06" db="EMBL/GenBank/DDBJ databases">
        <title>Mesorhizobium sp. strain RP14 Genome sequencing and assembly.</title>
        <authorList>
            <person name="Kim I."/>
        </authorList>
    </citation>
    <scope>NUCLEOTIDE SEQUENCE [LARGE SCALE GENOMIC DNA]</scope>
    <source>
        <strain evidence="2">RP14(2022)</strain>
    </source>
</reference>
<keyword evidence="2" id="KW-1185">Reference proteome</keyword>
<proteinExistence type="predicted"/>
<dbReference type="Gene3D" id="3.40.50.1820">
    <property type="entry name" value="alpha/beta hydrolase"/>
    <property type="match status" value="1"/>
</dbReference>
<evidence type="ECO:0000313" key="2">
    <source>
        <dbReference type="Proteomes" id="UP001205906"/>
    </source>
</evidence>
<evidence type="ECO:0000313" key="1">
    <source>
        <dbReference type="EMBL" id="MCO6051744.1"/>
    </source>
</evidence>
<dbReference type="InterPro" id="IPR029058">
    <property type="entry name" value="AB_hydrolase_fold"/>
</dbReference>
<accession>A0ABT1CA99</accession>
<dbReference type="SUPFAM" id="SSF53474">
    <property type="entry name" value="alpha/beta-Hydrolases"/>
    <property type="match status" value="1"/>
</dbReference>
<dbReference type="RefSeq" id="WP_252821625.1">
    <property type="nucleotide sequence ID" value="NZ_JAMXQS010000009.1"/>
</dbReference>